<dbReference type="EMBL" id="JAVDQD010000006">
    <property type="protein sequence ID" value="MDR6241145.1"/>
    <property type="molecule type" value="Genomic_DNA"/>
</dbReference>
<reference evidence="2" key="1">
    <citation type="submission" date="2023-07" db="EMBL/GenBank/DDBJ databases">
        <title>Genomic Encyclopedia of Type Strains, Phase IV (KMG-IV): sequencing the most valuable type-strain genomes for metagenomic binning, comparative biology and taxonomic classification.</title>
        <authorList>
            <person name="Goeker M."/>
        </authorList>
    </citation>
    <scope>NUCLEOTIDE SEQUENCE</scope>
    <source>
        <strain evidence="2">DSM 26174</strain>
    </source>
</reference>
<dbReference type="Proteomes" id="UP001185092">
    <property type="component" value="Unassembled WGS sequence"/>
</dbReference>
<proteinExistence type="predicted"/>
<keyword evidence="3" id="KW-1185">Reference proteome</keyword>
<dbReference type="InterPro" id="IPR057561">
    <property type="entry name" value="NADase_transloc"/>
</dbReference>
<dbReference type="RefSeq" id="WP_309941704.1">
    <property type="nucleotide sequence ID" value="NZ_AP025305.1"/>
</dbReference>
<protein>
    <recommendedName>
        <fullName evidence="1">NAD glycohydrolase translocation F5/8 type C domain-containing protein</fullName>
    </recommendedName>
</protein>
<dbReference type="NCBIfam" id="NF047619">
    <property type="entry name" value="NADase_discoid"/>
    <property type="match status" value="1"/>
</dbReference>
<sequence>MSCISRKQTTVVCNGFYQREGIENVFGKTEPMLNGMCSWFCSLNIRYDLDSTYKSLDDSRLNTTYYYNDKVQLNYKFTTVSYPYDSLATKSPTESLRGLYIVNGIRNSKNEYDSISRAKNLLVHINSEKVEAYRIQDTPKLQYIRFDSTYSFSSDNPLSIELIFSGRYNGEKSSRVAISELQFDGIGHSFADEHCLGISRRFKE</sequence>
<name>A0AAE3XR49_9BACT</name>
<comment type="caution">
    <text evidence="2">The sequence shown here is derived from an EMBL/GenBank/DDBJ whole genome shotgun (WGS) entry which is preliminary data.</text>
</comment>
<feature type="domain" description="NAD glycohydrolase translocation F5/8 type C" evidence="1">
    <location>
        <begin position="94"/>
        <end position="184"/>
    </location>
</feature>
<accession>A0AAE3XR49</accession>
<dbReference type="Pfam" id="PF25302">
    <property type="entry name" value="NADase_transloc"/>
    <property type="match status" value="1"/>
</dbReference>
<evidence type="ECO:0000313" key="2">
    <source>
        <dbReference type="EMBL" id="MDR6241145.1"/>
    </source>
</evidence>
<evidence type="ECO:0000313" key="3">
    <source>
        <dbReference type="Proteomes" id="UP001185092"/>
    </source>
</evidence>
<gene>
    <name evidence="2" type="ORF">HNQ88_004221</name>
</gene>
<evidence type="ECO:0000259" key="1">
    <source>
        <dbReference type="Pfam" id="PF25302"/>
    </source>
</evidence>
<dbReference type="AlphaFoldDB" id="A0AAE3XR49"/>
<organism evidence="2 3">
    <name type="scientific">Aureibacter tunicatorum</name>
    <dbReference type="NCBI Taxonomy" id="866807"/>
    <lineage>
        <taxon>Bacteria</taxon>
        <taxon>Pseudomonadati</taxon>
        <taxon>Bacteroidota</taxon>
        <taxon>Cytophagia</taxon>
        <taxon>Cytophagales</taxon>
        <taxon>Persicobacteraceae</taxon>
        <taxon>Aureibacter</taxon>
    </lineage>
</organism>